<dbReference type="InterPro" id="IPR029016">
    <property type="entry name" value="GAF-like_dom_sf"/>
</dbReference>
<dbReference type="Pfam" id="PF00512">
    <property type="entry name" value="HisKA"/>
    <property type="match status" value="1"/>
</dbReference>
<dbReference type="SUPFAM" id="SSF52172">
    <property type="entry name" value="CheY-like"/>
    <property type="match status" value="1"/>
</dbReference>
<dbReference type="InterPro" id="IPR004358">
    <property type="entry name" value="Sig_transdc_His_kin-like_C"/>
</dbReference>
<dbReference type="OrthoDB" id="9808408at2"/>
<dbReference type="Pfam" id="PF02518">
    <property type="entry name" value="HATPase_c"/>
    <property type="match status" value="1"/>
</dbReference>
<reference evidence="7 8" key="1">
    <citation type="submission" date="2016-04" db="EMBL/GenBank/DDBJ databases">
        <title>Complete genome sequence of natural rubber-degrading, novel Gram-negative bacterium, Rhizobacter gummiphilus strain NS21.</title>
        <authorList>
            <person name="Tabata M."/>
            <person name="Kasai D."/>
            <person name="Fukuda M."/>
        </authorList>
    </citation>
    <scope>NUCLEOTIDE SEQUENCE [LARGE SCALE GENOMIC DNA]</scope>
    <source>
        <strain evidence="7 8">NS21</strain>
    </source>
</reference>
<gene>
    <name evidence="7" type="ORF">A4W93_20815</name>
</gene>
<accession>A0A1W6LCZ7</accession>
<dbReference type="InterPro" id="IPR036097">
    <property type="entry name" value="HisK_dim/P_sf"/>
</dbReference>
<evidence type="ECO:0000256" key="2">
    <source>
        <dbReference type="ARBA" id="ARBA00004429"/>
    </source>
</evidence>
<sequence>MNKLQILHLEDDAFDADLVRREVARLGVEPTWIGASSADEFHDAMARGDFDAIVSDNRVEGIDGLQAMQVARAQRPDVPFIFVSGNTDPHWAEHCIEAGATDYVPKNQLWRLPSALRRLNEARESQRLATLTEARAVLVDAVRDLSLARTVDDIMRIVRRASRRMMRSDGATFVLRDGEMCHYADEDAIAPMWKGLRFPMSACISGWAMLHGEPAVIPDIYADARIPHDAYRPTFVKSLVMVPIRAEAPVGAIGNYWAEPHAATADEVALIQALADSTSLAFENVALITGLEARVQERTAELEAVNKELEAFSYSVSHDLRAPLRAVTGYSDLLLGETSPPLADTARGFAENIHRAARRMDTLIEDMLSLSKVSRADLRPRPVQIGKMASDIVANLQAAQPDRRVEVDIDPTLTAIADAGLLRIALENLLSNAWKFTGKCADARVSFQGEIADDGRQVFTVSDNGAGFDMKYANQLFEPFRRLHRESDFPGTGVGLAIVRRVMQKHGGEVWVKAAKGEGARFSFVLPD</sequence>
<dbReference type="Pfam" id="PF00072">
    <property type="entry name" value="Response_reg"/>
    <property type="match status" value="1"/>
</dbReference>
<evidence type="ECO:0000256" key="1">
    <source>
        <dbReference type="ARBA" id="ARBA00000085"/>
    </source>
</evidence>
<dbReference type="InterPro" id="IPR003661">
    <property type="entry name" value="HisK_dim/P_dom"/>
</dbReference>
<evidence type="ECO:0000256" key="6">
    <source>
        <dbReference type="ARBA" id="ARBA00022777"/>
    </source>
</evidence>
<keyword evidence="5" id="KW-0808">Transferase</keyword>
<dbReference type="SMART" id="SM00448">
    <property type="entry name" value="REC"/>
    <property type="match status" value="1"/>
</dbReference>
<dbReference type="InterPro" id="IPR005467">
    <property type="entry name" value="His_kinase_dom"/>
</dbReference>
<dbReference type="InterPro" id="IPR036890">
    <property type="entry name" value="HATPase_C_sf"/>
</dbReference>
<dbReference type="PRINTS" id="PR00344">
    <property type="entry name" value="BCTRLSENSOR"/>
</dbReference>
<dbReference type="PANTHER" id="PTHR42878:SF15">
    <property type="entry name" value="BACTERIOPHYTOCHROME"/>
    <property type="match status" value="1"/>
</dbReference>
<protein>
    <recommendedName>
        <fullName evidence="3">histidine kinase</fullName>
        <ecNumber evidence="3">2.7.13.3</ecNumber>
    </recommendedName>
</protein>
<dbReference type="GO" id="GO:0000155">
    <property type="term" value="F:phosphorelay sensor kinase activity"/>
    <property type="evidence" value="ECO:0007669"/>
    <property type="project" value="InterPro"/>
</dbReference>
<dbReference type="InterPro" id="IPR001789">
    <property type="entry name" value="Sig_transdc_resp-reg_receiver"/>
</dbReference>
<dbReference type="AlphaFoldDB" id="A0A1W6LCZ7"/>
<dbReference type="InterPro" id="IPR003594">
    <property type="entry name" value="HATPase_dom"/>
</dbReference>
<dbReference type="SUPFAM" id="SSF55781">
    <property type="entry name" value="GAF domain-like"/>
    <property type="match status" value="1"/>
</dbReference>
<keyword evidence="6 7" id="KW-0418">Kinase</keyword>
<dbReference type="SMART" id="SM00388">
    <property type="entry name" value="HisKA"/>
    <property type="match status" value="1"/>
</dbReference>
<comment type="catalytic activity">
    <reaction evidence="1">
        <text>ATP + protein L-histidine = ADP + protein N-phospho-L-histidine.</text>
        <dbReference type="EC" id="2.7.13.3"/>
    </reaction>
</comment>
<dbReference type="EMBL" id="CP015118">
    <property type="protein sequence ID" value="ARN22145.1"/>
    <property type="molecule type" value="Genomic_DNA"/>
</dbReference>
<dbReference type="CDD" id="cd00156">
    <property type="entry name" value="REC"/>
    <property type="match status" value="1"/>
</dbReference>
<proteinExistence type="predicted"/>
<dbReference type="InterPro" id="IPR003018">
    <property type="entry name" value="GAF"/>
</dbReference>
<dbReference type="InterPro" id="IPR011006">
    <property type="entry name" value="CheY-like_superfamily"/>
</dbReference>
<dbReference type="SMART" id="SM00065">
    <property type="entry name" value="GAF"/>
    <property type="match status" value="1"/>
</dbReference>
<dbReference type="SMART" id="SM00387">
    <property type="entry name" value="HATPase_c"/>
    <property type="match status" value="1"/>
</dbReference>
<evidence type="ECO:0000313" key="7">
    <source>
        <dbReference type="EMBL" id="ARN22145.1"/>
    </source>
</evidence>
<dbReference type="SUPFAM" id="SSF47384">
    <property type="entry name" value="Homodimeric domain of signal transducing histidine kinase"/>
    <property type="match status" value="1"/>
</dbReference>
<dbReference type="Gene3D" id="1.10.287.130">
    <property type="match status" value="1"/>
</dbReference>
<evidence type="ECO:0000313" key="8">
    <source>
        <dbReference type="Proteomes" id="UP000193427"/>
    </source>
</evidence>
<organism evidence="7 8">
    <name type="scientific">Piscinibacter gummiphilus</name>
    <dbReference type="NCBI Taxonomy" id="946333"/>
    <lineage>
        <taxon>Bacteria</taxon>
        <taxon>Pseudomonadati</taxon>
        <taxon>Pseudomonadota</taxon>
        <taxon>Betaproteobacteria</taxon>
        <taxon>Burkholderiales</taxon>
        <taxon>Sphaerotilaceae</taxon>
        <taxon>Piscinibacter</taxon>
    </lineage>
</organism>
<dbReference type="GO" id="GO:0000156">
    <property type="term" value="F:phosphorelay response regulator activity"/>
    <property type="evidence" value="ECO:0007669"/>
    <property type="project" value="TreeGrafter"/>
</dbReference>
<dbReference type="SUPFAM" id="SSF55874">
    <property type="entry name" value="ATPase domain of HSP90 chaperone/DNA topoisomerase II/histidine kinase"/>
    <property type="match status" value="1"/>
</dbReference>
<keyword evidence="8" id="KW-1185">Reference proteome</keyword>
<dbReference type="STRING" id="946333.A4W93_20815"/>
<dbReference type="InterPro" id="IPR050351">
    <property type="entry name" value="BphY/WalK/GraS-like"/>
</dbReference>
<dbReference type="PROSITE" id="PS50110">
    <property type="entry name" value="RESPONSE_REGULATORY"/>
    <property type="match status" value="1"/>
</dbReference>
<dbReference type="KEGG" id="rgu:A4W93_20815"/>
<dbReference type="PANTHER" id="PTHR42878">
    <property type="entry name" value="TWO-COMPONENT HISTIDINE KINASE"/>
    <property type="match status" value="1"/>
</dbReference>
<dbReference type="FunFam" id="3.30.565.10:FF:000006">
    <property type="entry name" value="Sensor histidine kinase WalK"/>
    <property type="match status" value="1"/>
</dbReference>
<dbReference type="PROSITE" id="PS50109">
    <property type="entry name" value="HIS_KIN"/>
    <property type="match status" value="1"/>
</dbReference>
<dbReference type="Gene3D" id="3.30.450.40">
    <property type="match status" value="1"/>
</dbReference>
<evidence type="ECO:0000256" key="3">
    <source>
        <dbReference type="ARBA" id="ARBA00012438"/>
    </source>
</evidence>
<dbReference type="EC" id="2.7.13.3" evidence="3"/>
<dbReference type="GO" id="GO:0030295">
    <property type="term" value="F:protein kinase activator activity"/>
    <property type="evidence" value="ECO:0007669"/>
    <property type="project" value="TreeGrafter"/>
</dbReference>
<evidence type="ECO:0000256" key="4">
    <source>
        <dbReference type="ARBA" id="ARBA00022553"/>
    </source>
</evidence>
<dbReference type="CDD" id="cd00082">
    <property type="entry name" value="HisKA"/>
    <property type="match status" value="1"/>
</dbReference>
<evidence type="ECO:0000256" key="5">
    <source>
        <dbReference type="ARBA" id="ARBA00022679"/>
    </source>
</evidence>
<dbReference type="Gene3D" id="3.30.565.10">
    <property type="entry name" value="Histidine kinase-like ATPase, C-terminal domain"/>
    <property type="match status" value="1"/>
</dbReference>
<dbReference type="Proteomes" id="UP000193427">
    <property type="component" value="Chromosome"/>
</dbReference>
<dbReference type="RefSeq" id="WP_085752442.1">
    <property type="nucleotide sequence ID" value="NZ_BSPR01000006.1"/>
</dbReference>
<dbReference type="GO" id="GO:0007234">
    <property type="term" value="P:osmosensory signaling via phosphorelay pathway"/>
    <property type="evidence" value="ECO:0007669"/>
    <property type="project" value="TreeGrafter"/>
</dbReference>
<dbReference type="Pfam" id="PF13185">
    <property type="entry name" value="GAF_2"/>
    <property type="match status" value="1"/>
</dbReference>
<name>A0A1W6LCZ7_9BURK</name>
<dbReference type="Gene3D" id="3.40.50.2300">
    <property type="match status" value="1"/>
</dbReference>
<keyword evidence="4" id="KW-0597">Phosphoprotein</keyword>
<dbReference type="GO" id="GO:0005886">
    <property type="term" value="C:plasma membrane"/>
    <property type="evidence" value="ECO:0007669"/>
    <property type="project" value="UniProtKB-SubCell"/>
</dbReference>
<comment type="subcellular location">
    <subcellularLocation>
        <location evidence="2">Cell inner membrane</location>
        <topology evidence="2">Multi-pass membrane protein</topology>
    </subcellularLocation>
</comment>